<dbReference type="GeneID" id="73472863"/>
<dbReference type="AlphaFoldDB" id="A0A8J5UDK9"/>
<evidence type="ECO:0000313" key="6">
    <source>
        <dbReference type="EMBL" id="KAG7660438.1"/>
    </source>
</evidence>
<evidence type="ECO:0000256" key="4">
    <source>
        <dbReference type="ARBA" id="ARBA00023128"/>
    </source>
</evidence>
<dbReference type="EMBL" id="JAGSYN010000305">
    <property type="protein sequence ID" value="KAG7660438.1"/>
    <property type="molecule type" value="Genomic_DNA"/>
</dbReference>
<dbReference type="InterPro" id="IPR012882">
    <property type="entry name" value="Fmp46"/>
</dbReference>
<evidence type="ECO:0000256" key="3">
    <source>
        <dbReference type="ARBA" id="ARBA00023002"/>
    </source>
</evidence>
<dbReference type="PANTHER" id="PTHR28071:SF1">
    <property type="entry name" value="REDOX PROTEIN FMP46, MITOCHONDRIAL-RELATED"/>
    <property type="match status" value="1"/>
</dbReference>
<feature type="compositionally biased region" description="Low complexity" evidence="5">
    <location>
        <begin position="182"/>
        <end position="195"/>
    </location>
</feature>
<keyword evidence="3" id="KW-0560">Oxidoreductase</keyword>
<evidence type="ECO:0000256" key="5">
    <source>
        <dbReference type="SAM" id="MobiDB-lite"/>
    </source>
</evidence>
<keyword evidence="4" id="KW-0496">Mitochondrion</keyword>
<dbReference type="RefSeq" id="XP_049260672.1">
    <property type="nucleotide sequence ID" value="XM_049410197.1"/>
</dbReference>
<proteinExistence type="predicted"/>
<feature type="region of interest" description="Disordered" evidence="5">
    <location>
        <begin position="176"/>
        <end position="195"/>
    </location>
</feature>
<comment type="subcellular location">
    <subcellularLocation>
        <location evidence="1">Mitochondrion</location>
    </subcellularLocation>
</comment>
<dbReference type="PANTHER" id="PTHR28071">
    <property type="entry name" value="REDOX PROTEIN FMP46, MITOCHONDRIAL-RELATED"/>
    <property type="match status" value="1"/>
</dbReference>
<evidence type="ECO:0000313" key="7">
    <source>
        <dbReference type="Proteomes" id="UP000694255"/>
    </source>
</evidence>
<evidence type="ECO:0000256" key="1">
    <source>
        <dbReference type="ARBA" id="ARBA00004173"/>
    </source>
</evidence>
<accession>A0A8J5UDK9</accession>
<dbReference type="Proteomes" id="UP000694255">
    <property type="component" value="Unassembled WGS sequence"/>
</dbReference>
<protein>
    <submittedName>
        <fullName evidence="6">Uncharacterized protein</fullName>
    </submittedName>
</protein>
<evidence type="ECO:0000256" key="2">
    <source>
        <dbReference type="ARBA" id="ARBA00022946"/>
    </source>
</evidence>
<reference evidence="6 7" key="1">
    <citation type="journal article" date="2021" name="DNA Res.">
        <title>Genome analysis of Candida subhashii reveals its hybrid nature and dual mitochondrial genome conformations.</title>
        <authorList>
            <person name="Mixao V."/>
            <person name="Hegedusova E."/>
            <person name="Saus E."/>
            <person name="Pryszcz L.P."/>
            <person name="Cillingova A."/>
            <person name="Nosek J."/>
            <person name="Gabaldon T."/>
        </authorList>
    </citation>
    <scope>NUCLEOTIDE SEQUENCE [LARGE SCALE GENOMIC DNA]</scope>
    <source>
        <strain evidence="6 7">CBS 10753</strain>
    </source>
</reference>
<name>A0A8J5UDK9_9ASCO</name>
<organism evidence="6 7">
    <name type="scientific">[Candida] subhashii</name>
    <dbReference type="NCBI Taxonomy" id="561895"/>
    <lineage>
        <taxon>Eukaryota</taxon>
        <taxon>Fungi</taxon>
        <taxon>Dikarya</taxon>
        <taxon>Ascomycota</taxon>
        <taxon>Saccharomycotina</taxon>
        <taxon>Pichiomycetes</taxon>
        <taxon>Debaryomycetaceae</taxon>
        <taxon>Spathaspora</taxon>
    </lineage>
</organism>
<dbReference type="GO" id="GO:0016491">
    <property type="term" value="F:oxidoreductase activity"/>
    <property type="evidence" value="ECO:0007669"/>
    <property type="project" value="UniProtKB-KW"/>
</dbReference>
<keyword evidence="2" id="KW-0809">Transit peptide</keyword>
<gene>
    <name evidence="6" type="ORF">J8A68_006064</name>
</gene>
<dbReference type="GO" id="GO:0005739">
    <property type="term" value="C:mitochondrion"/>
    <property type="evidence" value="ECO:0007669"/>
    <property type="project" value="UniProtKB-SubCell"/>
</dbReference>
<keyword evidence="7" id="KW-1185">Reference proteome</keyword>
<dbReference type="Pfam" id="PF07955">
    <property type="entry name" value="DUF1687"/>
    <property type="match status" value="1"/>
</dbReference>
<dbReference type="OrthoDB" id="4044803at2759"/>
<sequence>MSLFKTLQSQPATISIFHNAKLPLSNKLYNLLRLAYNKQIQLPEQPQFEIDVMKDKMPTYDQYLIFVNQCLKDNHSKTSLHKCYPFLSDRRKHYYESSGHSVTIKGIDFHDKIFTPEEYEMIHDTFNSIQELGDTQRDVLPSEVFKAPLVIDWDQNLIATDEVALRKLLEKYLPSHSHEQHQQYPQQHQHATTPA</sequence>
<comment type="caution">
    <text evidence="6">The sequence shown here is derived from an EMBL/GenBank/DDBJ whole genome shotgun (WGS) entry which is preliminary data.</text>
</comment>